<dbReference type="Proteomes" id="UP000492821">
    <property type="component" value="Unassembled WGS sequence"/>
</dbReference>
<keyword evidence="2" id="KW-0732">Signal</keyword>
<organism evidence="3 4">
    <name type="scientific">Panagrellus redivivus</name>
    <name type="common">Microworm</name>
    <dbReference type="NCBI Taxonomy" id="6233"/>
    <lineage>
        <taxon>Eukaryota</taxon>
        <taxon>Metazoa</taxon>
        <taxon>Ecdysozoa</taxon>
        <taxon>Nematoda</taxon>
        <taxon>Chromadorea</taxon>
        <taxon>Rhabditida</taxon>
        <taxon>Tylenchina</taxon>
        <taxon>Panagrolaimomorpha</taxon>
        <taxon>Panagrolaimoidea</taxon>
        <taxon>Panagrolaimidae</taxon>
        <taxon>Panagrellus</taxon>
    </lineage>
</organism>
<keyword evidence="3" id="KW-1185">Reference proteome</keyword>
<feature type="transmembrane region" description="Helical" evidence="1">
    <location>
        <begin position="312"/>
        <end position="333"/>
    </location>
</feature>
<feature type="signal peptide" evidence="2">
    <location>
        <begin position="1"/>
        <end position="21"/>
    </location>
</feature>
<evidence type="ECO:0000313" key="3">
    <source>
        <dbReference type="Proteomes" id="UP000492821"/>
    </source>
</evidence>
<dbReference type="AlphaFoldDB" id="A0A7E4VGK3"/>
<accession>A0A7E4VGK3</accession>
<feature type="chain" id="PRO_5028969294" evidence="2">
    <location>
        <begin position="22"/>
        <end position="534"/>
    </location>
</feature>
<name>A0A7E4VGK3_PANRE</name>
<feature type="transmembrane region" description="Helical" evidence="1">
    <location>
        <begin position="268"/>
        <end position="291"/>
    </location>
</feature>
<dbReference type="WBParaSite" id="Pan_g20256.t1">
    <property type="protein sequence ID" value="Pan_g20256.t1"/>
    <property type="gene ID" value="Pan_g20256"/>
</dbReference>
<proteinExistence type="predicted"/>
<feature type="transmembrane region" description="Helical" evidence="1">
    <location>
        <begin position="145"/>
        <end position="168"/>
    </location>
</feature>
<sequence length="534" mass="61039">MALRPAFFGVLVIANFICVTSTNVSAAVCTTLASRASSVQKTSDILRSNPTCKPTNGLCYHYSRKIENESRTVEHFGCDDQLNADRFTDLWRLVQAIPQSETELCSNRQDDSTICVCRASDKGDEPCNAKWIEPWRYRGIIPREWPWLLGTVALWTAGLMGWIGWIAFRRIPVIEIQDDTYVYIAKPVSKWWQFFHVLIILVQVIQLLSCFLHIAILWEPVFVDCPLENPPERFVPEYVAPFQLINDTATLRKISLISWPQPLAAQLMLLKIGCFATIIFAVYLMWQIVFFKSILSLRHPLSGVVLSSMHCLYSLTLALIMGTGATTALETVISQGCANDEEQLRMKVFTINYYIIVAFACVEIGQLSLFNLKFWSVFFDKHKKGSTKEKSESEDTVNSVCTAISHHSEIMNDLLIDPMPFVLTNNNEINKICLFNGYTYQWLAVRLLTKVPGIYTISPDKINIPPRRHVTVTVQRGPVDPTHQVECAILAEYFPLDDDFIFTPARNVWQRPFIVPRQEWKHKLIVVLYELETN</sequence>
<evidence type="ECO:0000256" key="1">
    <source>
        <dbReference type="SAM" id="Phobius"/>
    </source>
</evidence>
<evidence type="ECO:0000256" key="2">
    <source>
        <dbReference type="SAM" id="SignalP"/>
    </source>
</evidence>
<evidence type="ECO:0000313" key="4">
    <source>
        <dbReference type="WBParaSite" id="Pan_g20256.t1"/>
    </source>
</evidence>
<reference evidence="3" key="1">
    <citation type="journal article" date="2013" name="Genetics">
        <title>The draft genome and transcriptome of Panagrellus redivivus are shaped by the harsh demands of a free-living lifestyle.</title>
        <authorList>
            <person name="Srinivasan J."/>
            <person name="Dillman A.R."/>
            <person name="Macchietto M.G."/>
            <person name="Heikkinen L."/>
            <person name="Lakso M."/>
            <person name="Fracchia K.M."/>
            <person name="Antoshechkin I."/>
            <person name="Mortazavi A."/>
            <person name="Wong G."/>
            <person name="Sternberg P.W."/>
        </authorList>
    </citation>
    <scope>NUCLEOTIDE SEQUENCE [LARGE SCALE GENOMIC DNA]</scope>
    <source>
        <strain evidence="3">MT8872</strain>
    </source>
</reference>
<feature type="transmembrane region" description="Helical" evidence="1">
    <location>
        <begin position="194"/>
        <end position="218"/>
    </location>
</feature>
<protein>
    <submittedName>
        <fullName evidence="4">Lipase_3 domain-containing protein</fullName>
    </submittedName>
</protein>
<keyword evidence="1" id="KW-1133">Transmembrane helix</keyword>
<reference evidence="4" key="2">
    <citation type="submission" date="2020-10" db="UniProtKB">
        <authorList>
            <consortium name="WormBaseParasite"/>
        </authorList>
    </citation>
    <scope>IDENTIFICATION</scope>
</reference>
<keyword evidence="1" id="KW-0472">Membrane</keyword>
<feature type="transmembrane region" description="Helical" evidence="1">
    <location>
        <begin position="353"/>
        <end position="374"/>
    </location>
</feature>
<keyword evidence="1" id="KW-0812">Transmembrane</keyword>